<dbReference type="Gene3D" id="2.160.10.20">
    <property type="entry name" value="Insect antifreeze protein"/>
    <property type="match status" value="2"/>
</dbReference>
<protein>
    <recommendedName>
        <fullName evidence="6">TIMELESS-interacting protein</fullName>
    </recommendedName>
</protein>
<feature type="domain" description="Chromosome segregation in meiosis protein 3" evidence="8">
    <location>
        <begin position="84"/>
        <end position="166"/>
    </location>
</feature>
<dbReference type="PANTHER" id="PTHR13220:SF11">
    <property type="entry name" value="TIMELESS-INTERACTING PROTEIN"/>
    <property type="match status" value="1"/>
</dbReference>
<keyword evidence="3 6" id="KW-0227">DNA damage</keyword>
<dbReference type="Proteomes" id="UP000694865">
    <property type="component" value="Unplaced"/>
</dbReference>
<keyword evidence="4 6" id="KW-0539">Nucleus</keyword>
<proteinExistence type="inferred from homology"/>
<feature type="compositionally biased region" description="Basic and acidic residues" evidence="7">
    <location>
        <begin position="244"/>
        <end position="263"/>
    </location>
</feature>
<feature type="compositionally biased region" description="Basic and acidic residues" evidence="7">
    <location>
        <begin position="360"/>
        <end position="408"/>
    </location>
</feature>
<dbReference type="PANTHER" id="PTHR13220">
    <property type="entry name" value="TIMELESS INTERACTING-RELATED"/>
    <property type="match status" value="1"/>
</dbReference>
<keyword evidence="9" id="KW-1185">Reference proteome</keyword>
<dbReference type="Pfam" id="PF07962">
    <property type="entry name" value="Swi3"/>
    <property type="match status" value="1"/>
</dbReference>
<evidence type="ECO:0000256" key="7">
    <source>
        <dbReference type="SAM" id="MobiDB-lite"/>
    </source>
</evidence>
<evidence type="ECO:0000313" key="9">
    <source>
        <dbReference type="Proteomes" id="UP000694865"/>
    </source>
</evidence>
<comment type="function">
    <text evidence="6">Plays an important role in the control of DNA replication and the maintenance of replication fork stability.</text>
</comment>
<comment type="subcellular location">
    <subcellularLocation>
        <location evidence="1 6">Nucleus</location>
    </subcellularLocation>
</comment>
<feature type="region of interest" description="Disordered" evidence="7">
    <location>
        <begin position="1"/>
        <end position="47"/>
    </location>
</feature>
<reference evidence="10" key="1">
    <citation type="submission" date="2025-08" db="UniProtKB">
        <authorList>
            <consortium name="RefSeq"/>
        </authorList>
    </citation>
    <scope>IDENTIFICATION</scope>
    <source>
        <tissue evidence="10">Testes</tissue>
    </source>
</reference>
<evidence type="ECO:0000256" key="3">
    <source>
        <dbReference type="ARBA" id="ARBA00022763"/>
    </source>
</evidence>
<comment type="similarity">
    <text evidence="2 6">Belongs to the CSM3 family.</text>
</comment>
<accession>A0ABM0MGD6</accession>
<organism evidence="9 10">
    <name type="scientific">Saccoglossus kowalevskii</name>
    <name type="common">Acorn worm</name>
    <dbReference type="NCBI Taxonomy" id="10224"/>
    <lineage>
        <taxon>Eukaryota</taxon>
        <taxon>Metazoa</taxon>
        <taxon>Hemichordata</taxon>
        <taxon>Enteropneusta</taxon>
        <taxon>Harrimaniidae</taxon>
        <taxon>Saccoglossus</taxon>
    </lineage>
</organism>
<keyword evidence="5 6" id="KW-0131">Cell cycle</keyword>
<feature type="compositionally biased region" description="Polar residues" evidence="7">
    <location>
        <begin position="268"/>
        <end position="356"/>
    </location>
</feature>
<dbReference type="InterPro" id="IPR040038">
    <property type="entry name" value="TIPIN/Csm3/Swi3"/>
</dbReference>
<evidence type="ECO:0000256" key="5">
    <source>
        <dbReference type="ARBA" id="ARBA00023306"/>
    </source>
</evidence>
<feature type="region of interest" description="Disordered" evidence="7">
    <location>
        <begin position="207"/>
        <end position="499"/>
    </location>
</feature>
<feature type="compositionally biased region" description="Polar residues" evidence="7">
    <location>
        <begin position="221"/>
        <end position="236"/>
    </location>
</feature>
<evidence type="ECO:0000256" key="4">
    <source>
        <dbReference type="ARBA" id="ARBA00023242"/>
    </source>
</evidence>
<name>A0ABM0MGD6_SACKO</name>
<dbReference type="InterPro" id="IPR012923">
    <property type="entry name" value="Csm3"/>
</dbReference>
<evidence type="ECO:0000256" key="6">
    <source>
        <dbReference type="RuleBase" id="RU366049"/>
    </source>
</evidence>
<gene>
    <name evidence="10" type="primary">LOC102803732</name>
</gene>
<feature type="compositionally biased region" description="Basic and acidic residues" evidence="7">
    <location>
        <begin position="431"/>
        <end position="448"/>
    </location>
</feature>
<evidence type="ECO:0000256" key="2">
    <source>
        <dbReference type="ARBA" id="ARBA00006075"/>
    </source>
</evidence>
<evidence type="ECO:0000259" key="8">
    <source>
        <dbReference type="Pfam" id="PF07962"/>
    </source>
</evidence>
<dbReference type="GeneID" id="102803732"/>
<feature type="compositionally biased region" description="Polar residues" evidence="7">
    <location>
        <begin position="487"/>
        <end position="499"/>
    </location>
</feature>
<evidence type="ECO:0000256" key="1">
    <source>
        <dbReference type="ARBA" id="ARBA00004123"/>
    </source>
</evidence>
<sequence length="499" mass="55498">MMATSIDLLDNFHDNDMDEEEIEEFPPLPEMPSLSPRRSDDDAEDDRFVSQALKESSTDAVEAALEDIPTAKVARIVNRKPQPKLDANRLIDPERGIPSIPKQFSKLKFKGKGHEVSDLKVMMQAYEHWAHRLYPKMTFDDVIEKVEQLGHKKPVQVTLTKLRLDMPLTDDDFVMRHTEEQGQVEGDNTELASLVERNSSQVDFLQHNSEMPSQSPPSTPLPMTTVSTPPSSQSIKKGTLTEEQLERIERNKRLARERRESKMKAGTPITSSQTERAPITSSQNEGAPITSSQTEGAPITSSQTEGAPITSSQTEGAPITSSQTEGAPITSSQTEGAPITSSQTEGTPITASQDVTLETCDSKESSDHNTVNERKVENIVPKTAERKMNKNLDNDNVVSKERIDKTDERDSDDEMETECRLVIDQSAQGVETERKDDENVAMETEQKITNHVASRTKFPSPPDSQTASDKNELDEAMEVENIEKEISISQNESTTSSEM</sequence>
<dbReference type="RefSeq" id="XP_006819077.1">
    <property type="nucleotide sequence ID" value="XM_006819014.1"/>
</dbReference>
<evidence type="ECO:0000313" key="10">
    <source>
        <dbReference type="RefSeq" id="XP_006819077.1"/>
    </source>
</evidence>